<organism evidence="2 3">
    <name type="scientific">Elysia marginata</name>
    <dbReference type="NCBI Taxonomy" id="1093978"/>
    <lineage>
        <taxon>Eukaryota</taxon>
        <taxon>Metazoa</taxon>
        <taxon>Spiralia</taxon>
        <taxon>Lophotrochozoa</taxon>
        <taxon>Mollusca</taxon>
        <taxon>Gastropoda</taxon>
        <taxon>Heterobranchia</taxon>
        <taxon>Euthyneura</taxon>
        <taxon>Panpulmonata</taxon>
        <taxon>Sacoglossa</taxon>
        <taxon>Placobranchoidea</taxon>
        <taxon>Plakobranchidae</taxon>
        <taxon>Elysia</taxon>
    </lineage>
</organism>
<dbReference type="SUPFAM" id="SSF81321">
    <property type="entry name" value="Family A G protein-coupled receptor-like"/>
    <property type="match status" value="1"/>
</dbReference>
<evidence type="ECO:0000256" key="1">
    <source>
        <dbReference type="SAM" id="MobiDB-lite"/>
    </source>
</evidence>
<feature type="compositionally biased region" description="Low complexity" evidence="1">
    <location>
        <begin position="78"/>
        <end position="90"/>
    </location>
</feature>
<dbReference type="EMBL" id="BMAT01001767">
    <property type="protein sequence ID" value="GFR92120.1"/>
    <property type="molecule type" value="Genomic_DNA"/>
</dbReference>
<protein>
    <submittedName>
        <fullName evidence="2">Uncharacterized protein</fullName>
    </submittedName>
</protein>
<name>A0AAV4H679_9GAST</name>
<comment type="caution">
    <text evidence="2">The sequence shown here is derived from an EMBL/GenBank/DDBJ whole genome shotgun (WGS) entry which is preliminary data.</text>
</comment>
<dbReference type="Proteomes" id="UP000762676">
    <property type="component" value="Unassembled WGS sequence"/>
</dbReference>
<dbReference type="Gene3D" id="1.20.1070.10">
    <property type="entry name" value="Rhodopsin 7-helix transmembrane proteins"/>
    <property type="match status" value="1"/>
</dbReference>
<proteinExistence type="predicted"/>
<sequence>MNPIIYTCSSREFRRAFLSTLCCTRCRRRPGTPVSSFPLRARNFDYPQCRATTRQQNNNLGSVRREDIMLDLSHSKKSNSSGSSTFNATSTDHKSSCSGSPTPLDAENAMSTDHSAEYLSMVPCSRSQSFSATDVLKNVALDSLSDENLDCVLKSEPFVPNELEMKESCDFDNSYNSENSKHTHGECNSSPQEFKNSATKSLICDDSYSELPPASSVELLFACDNKNQSSIYPEKSSSSLVSAFASGPSRLDAAGSNPRLASDTADVNGGVERLDELII</sequence>
<reference evidence="2 3" key="1">
    <citation type="journal article" date="2021" name="Elife">
        <title>Chloroplast acquisition without the gene transfer in kleptoplastic sea slugs, Plakobranchus ocellatus.</title>
        <authorList>
            <person name="Maeda T."/>
            <person name="Takahashi S."/>
            <person name="Yoshida T."/>
            <person name="Shimamura S."/>
            <person name="Takaki Y."/>
            <person name="Nagai Y."/>
            <person name="Toyoda A."/>
            <person name="Suzuki Y."/>
            <person name="Arimoto A."/>
            <person name="Ishii H."/>
            <person name="Satoh N."/>
            <person name="Nishiyama T."/>
            <person name="Hasebe M."/>
            <person name="Maruyama T."/>
            <person name="Minagawa J."/>
            <person name="Obokata J."/>
            <person name="Shigenobu S."/>
        </authorList>
    </citation>
    <scope>NUCLEOTIDE SEQUENCE [LARGE SCALE GENOMIC DNA]</scope>
</reference>
<accession>A0AAV4H679</accession>
<feature type="region of interest" description="Disordered" evidence="1">
    <location>
        <begin position="74"/>
        <end position="108"/>
    </location>
</feature>
<evidence type="ECO:0000313" key="2">
    <source>
        <dbReference type="EMBL" id="GFR92120.1"/>
    </source>
</evidence>
<gene>
    <name evidence="2" type="ORF">ElyMa_000860300</name>
</gene>
<keyword evidence="3" id="KW-1185">Reference proteome</keyword>
<evidence type="ECO:0000313" key="3">
    <source>
        <dbReference type="Proteomes" id="UP000762676"/>
    </source>
</evidence>
<dbReference type="AlphaFoldDB" id="A0AAV4H679"/>